<dbReference type="Proteomes" id="UP000003280">
    <property type="component" value="Unassembled WGS sequence"/>
</dbReference>
<dbReference type="HOGENOM" id="CLU_052011_1_2_9"/>
<feature type="domain" description="Helix-hairpin-helix DNA-binding motif class 1" evidence="1">
    <location>
        <begin position="141"/>
        <end position="160"/>
    </location>
</feature>
<dbReference type="NCBIfam" id="TIGR00426">
    <property type="entry name" value="competence protein ComEA helix-hairpin-helix repeat region"/>
    <property type="match status" value="1"/>
</dbReference>
<dbReference type="InterPro" id="IPR010994">
    <property type="entry name" value="RuvA_2-like"/>
</dbReference>
<dbReference type="Gene3D" id="3.10.20.600">
    <property type="match status" value="1"/>
</dbReference>
<dbReference type="Pfam" id="PF10531">
    <property type="entry name" value="SLBB"/>
    <property type="match status" value="1"/>
</dbReference>
<dbReference type="AlphaFoldDB" id="E0NNI7"/>
<dbReference type="Gene3D" id="1.10.150.320">
    <property type="entry name" value="Photosystem II 12 kDa extrinsic protein"/>
    <property type="match status" value="1"/>
</dbReference>
<dbReference type="PANTHER" id="PTHR21180:SF32">
    <property type="entry name" value="ENDONUCLEASE_EXONUCLEASE_PHOSPHATASE FAMILY DOMAIN-CONTAINING PROTEIN 1"/>
    <property type="match status" value="1"/>
</dbReference>
<proteinExistence type="predicted"/>
<accession>E0NNI7</accession>
<dbReference type="SMART" id="SM00278">
    <property type="entry name" value="HhH1"/>
    <property type="match status" value="2"/>
</dbReference>
<dbReference type="SUPFAM" id="SSF142984">
    <property type="entry name" value="Nqo1 middle domain-like"/>
    <property type="match status" value="1"/>
</dbReference>
<protein>
    <submittedName>
        <fullName evidence="2">ComEA protein</fullName>
    </submittedName>
</protein>
<evidence type="ECO:0000313" key="2">
    <source>
        <dbReference type="EMBL" id="EFM24590.1"/>
    </source>
</evidence>
<name>E0NNI7_9FIRM</name>
<dbReference type="InterPro" id="IPR051675">
    <property type="entry name" value="Endo/Exo/Phosphatase_dom_1"/>
</dbReference>
<dbReference type="InterPro" id="IPR004509">
    <property type="entry name" value="Competence_ComEA_HhH"/>
</dbReference>
<dbReference type="EMBL" id="AEEH01000050">
    <property type="protein sequence ID" value="EFM24590.1"/>
    <property type="molecule type" value="Genomic_DNA"/>
</dbReference>
<organism evidence="2 3">
    <name type="scientific">Peptoniphilus duerdenii ATCC BAA-1640</name>
    <dbReference type="NCBI Taxonomy" id="862517"/>
    <lineage>
        <taxon>Bacteria</taxon>
        <taxon>Bacillati</taxon>
        <taxon>Bacillota</taxon>
        <taxon>Tissierellia</taxon>
        <taxon>Tissierellales</taxon>
        <taxon>Peptoniphilaceae</taxon>
        <taxon>Peptoniphilus</taxon>
    </lineage>
</organism>
<dbReference type="eggNOG" id="COG1555">
    <property type="taxonomic scope" value="Bacteria"/>
</dbReference>
<dbReference type="GO" id="GO:0015628">
    <property type="term" value="P:protein secretion by the type II secretion system"/>
    <property type="evidence" value="ECO:0007669"/>
    <property type="project" value="TreeGrafter"/>
</dbReference>
<gene>
    <name evidence="2" type="primary">comEA</name>
    <name evidence="2" type="ORF">HMPREF9225_1726</name>
</gene>
<dbReference type="InterPro" id="IPR019554">
    <property type="entry name" value="Soluble_ligand-bd"/>
</dbReference>
<keyword evidence="3" id="KW-1185">Reference proteome</keyword>
<dbReference type="OrthoDB" id="9790239at2"/>
<dbReference type="Pfam" id="PF12836">
    <property type="entry name" value="HHH_3"/>
    <property type="match status" value="1"/>
</dbReference>
<dbReference type="RefSeq" id="WP_008902501.1">
    <property type="nucleotide sequence ID" value="NZ_GL397071.1"/>
</dbReference>
<evidence type="ECO:0000313" key="3">
    <source>
        <dbReference type="Proteomes" id="UP000003280"/>
    </source>
</evidence>
<reference evidence="2 3" key="1">
    <citation type="submission" date="2010-07" db="EMBL/GenBank/DDBJ databases">
        <authorList>
            <person name="Muzny D."/>
            <person name="Qin X."/>
            <person name="Deng J."/>
            <person name="Jiang H."/>
            <person name="Liu Y."/>
            <person name="Qu J."/>
            <person name="Song X.-Z."/>
            <person name="Zhang L."/>
            <person name="Thornton R."/>
            <person name="Coyle M."/>
            <person name="Francisco L."/>
            <person name="Jackson L."/>
            <person name="Javaid M."/>
            <person name="Korchina V."/>
            <person name="Kovar C."/>
            <person name="Mata R."/>
            <person name="Mathew T."/>
            <person name="Ngo R."/>
            <person name="Nguyen L."/>
            <person name="Nguyen N."/>
            <person name="Okwuonu G."/>
            <person name="Ongeri F."/>
            <person name="Pham C."/>
            <person name="Simmons D."/>
            <person name="Wilczek-Boney K."/>
            <person name="Hale W."/>
            <person name="Jakkamsetti A."/>
            <person name="Pham P."/>
            <person name="Ruth R."/>
            <person name="San Lucas F."/>
            <person name="Warren J."/>
            <person name="Zhang J."/>
            <person name="Zhao Z."/>
            <person name="Zhou C."/>
            <person name="Zhu D."/>
            <person name="Lee S."/>
            <person name="Bess C."/>
            <person name="Blankenburg K."/>
            <person name="Forbes L."/>
            <person name="Fu Q."/>
            <person name="Gubbala S."/>
            <person name="Hirani K."/>
            <person name="Jayaseelan J.C."/>
            <person name="Lara F."/>
            <person name="Munidasa M."/>
            <person name="Palculict T."/>
            <person name="Patil S."/>
            <person name="Pu L.-L."/>
            <person name="Saada N."/>
            <person name="Tang L."/>
            <person name="Weissenberger G."/>
            <person name="Zhu Y."/>
            <person name="Hemphill L."/>
            <person name="Shang Y."/>
            <person name="Youmans B."/>
            <person name="Ayvaz T."/>
            <person name="Ross M."/>
            <person name="Santibanez J."/>
            <person name="Aqrawi P."/>
            <person name="Gross S."/>
            <person name="Joshi V."/>
            <person name="Fowler G."/>
            <person name="Nazareth L."/>
            <person name="Reid J."/>
            <person name="Worley K."/>
            <person name="Petrosino J."/>
            <person name="Highlander S."/>
            <person name="Gibbs R."/>
        </authorList>
    </citation>
    <scope>NUCLEOTIDE SEQUENCE [LARGE SCALE GENOMIC DNA]</scope>
    <source>
        <strain evidence="2 3">ATCC BAA-1640</strain>
    </source>
</reference>
<dbReference type="GO" id="GO:0006281">
    <property type="term" value="P:DNA repair"/>
    <property type="evidence" value="ECO:0007669"/>
    <property type="project" value="InterPro"/>
</dbReference>
<dbReference type="GO" id="GO:0003677">
    <property type="term" value="F:DNA binding"/>
    <property type="evidence" value="ECO:0007669"/>
    <property type="project" value="InterPro"/>
</dbReference>
<dbReference type="PANTHER" id="PTHR21180">
    <property type="entry name" value="ENDONUCLEASE/EXONUCLEASE/PHOSPHATASE FAMILY DOMAIN-CONTAINING PROTEIN 1"/>
    <property type="match status" value="1"/>
</dbReference>
<dbReference type="GO" id="GO:0015627">
    <property type="term" value="C:type II protein secretion system complex"/>
    <property type="evidence" value="ECO:0007669"/>
    <property type="project" value="TreeGrafter"/>
</dbReference>
<feature type="domain" description="Helix-hairpin-helix DNA-binding motif class 1" evidence="1">
    <location>
        <begin position="170"/>
        <end position="189"/>
    </location>
</feature>
<dbReference type="STRING" id="862517.HMPREF9225_1726"/>
<dbReference type="SUPFAM" id="SSF47781">
    <property type="entry name" value="RuvA domain 2-like"/>
    <property type="match status" value="1"/>
</dbReference>
<dbReference type="InterPro" id="IPR003583">
    <property type="entry name" value="Hlx-hairpin-Hlx_DNA-bd_motif"/>
</dbReference>
<sequence>MKLTKFEIIIIILILGLGALFLTKDNLSLDNVPKIESLRKNKDYKDNKKDENESENESDFDEGEIEVHIDGRVKNPGVYKIKKGTRLQDLIDEAGGLLDDAKTSNLNLARKLKDEEKITIKSYLDKDEEDSKININTASKDMLTSIPGVGSKMADKIIKYRQEHPFNTIEDLLNITGIGKKKFEEIKLYITTD</sequence>
<evidence type="ECO:0000259" key="1">
    <source>
        <dbReference type="SMART" id="SM00278"/>
    </source>
</evidence>
<comment type="caution">
    <text evidence="2">The sequence shown here is derived from an EMBL/GenBank/DDBJ whole genome shotgun (WGS) entry which is preliminary data.</text>
</comment>